<accession>A0A1B0A7Q1</accession>
<organism evidence="1 2">
    <name type="scientific">Glossina pallidipes</name>
    <name type="common">Tsetse fly</name>
    <dbReference type="NCBI Taxonomy" id="7398"/>
    <lineage>
        <taxon>Eukaryota</taxon>
        <taxon>Metazoa</taxon>
        <taxon>Ecdysozoa</taxon>
        <taxon>Arthropoda</taxon>
        <taxon>Hexapoda</taxon>
        <taxon>Insecta</taxon>
        <taxon>Pterygota</taxon>
        <taxon>Neoptera</taxon>
        <taxon>Endopterygota</taxon>
        <taxon>Diptera</taxon>
        <taxon>Brachycera</taxon>
        <taxon>Muscomorpha</taxon>
        <taxon>Hippoboscoidea</taxon>
        <taxon>Glossinidae</taxon>
        <taxon>Glossina</taxon>
    </lineage>
</organism>
<evidence type="ECO:0000313" key="1">
    <source>
        <dbReference type="EnsemblMetazoa" id="GPAI036884-PA"/>
    </source>
</evidence>
<protein>
    <submittedName>
        <fullName evidence="1">Uncharacterized protein</fullName>
    </submittedName>
</protein>
<reference evidence="1" key="2">
    <citation type="submission" date="2020-05" db="UniProtKB">
        <authorList>
            <consortium name="EnsemblMetazoa"/>
        </authorList>
    </citation>
    <scope>IDENTIFICATION</scope>
    <source>
        <strain evidence="1">IAEA</strain>
    </source>
</reference>
<dbReference type="EnsemblMetazoa" id="GPAI036884-RA">
    <property type="protein sequence ID" value="GPAI036884-PA"/>
    <property type="gene ID" value="GPAI036884"/>
</dbReference>
<evidence type="ECO:0000313" key="2">
    <source>
        <dbReference type="Proteomes" id="UP000092445"/>
    </source>
</evidence>
<name>A0A1B0A7Q1_GLOPL</name>
<dbReference type="Proteomes" id="UP000092445">
    <property type="component" value="Unassembled WGS sequence"/>
</dbReference>
<dbReference type="AlphaFoldDB" id="A0A1B0A7Q1"/>
<keyword evidence="2" id="KW-1185">Reference proteome</keyword>
<reference evidence="2" key="1">
    <citation type="submission" date="2014-03" db="EMBL/GenBank/DDBJ databases">
        <authorList>
            <person name="Aksoy S."/>
            <person name="Warren W."/>
            <person name="Wilson R.K."/>
        </authorList>
    </citation>
    <scope>NUCLEOTIDE SEQUENCE [LARGE SCALE GENOMIC DNA]</scope>
    <source>
        <strain evidence="2">IAEA</strain>
    </source>
</reference>
<dbReference type="VEuPathDB" id="VectorBase:GPAI036884"/>
<proteinExistence type="predicted"/>
<sequence length="113" mass="13193">MAILDVDAPRQEIEDLEIWKYVITSDRIKPCQRRYVVALGGQRVSTNITHVVLIDIGAEDVVTRTDRTTHRHMDTLRSNINQEFNTLIRHGYHTQTDHHNCTKKFYLSNKFTA</sequence>